<dbReference type="OrthoDB" id="2985014at2759"/>
<dbReference type="GO" id="GO:0016020">
    <property type="term" value="C:membrane"/>
    <property type="evidence" value="ECO:0007669"/>
    <property type="project" value="UniProtKB-SubCell"/>
</dbReference>
<gene>
    <name evidence="5" type="ORF">DICVIV_13065</name>
</gene>
<dbReference type="GO" id="GO:0022857">
    <property type="term" value="F:transmembrane transporter activity"/>
    <property type="evidence" value="ECO:0007669"/>
    <property type="project" value="InterPro"/>
</dbReference>
<dbReference type="PANTHER" id="PTHR11662">
    <property type="entry name" value="SOLUTE CARRIER FAMILY 17"/>
    <property type="match status" value="1"/>
</dbReference>
<dbReference type="Pfam" id="PF07690">
    <property type="entry name" value="MFS_1"/>
    <property type="match status" value="1"/>
</dbReference>
<keyword evidence="4" id="KW-0472">Membrane</keyword>
<protein>
    <recommendedName>
        <fullName evidence="7">Major facilitator superfamily (MFS) profile domain-containing protein</fullName>
    </recommendedName>
</protein>
<dbReference type="InterPro" id="IPR036259">
    <property type="entry name" value="MFS_trans_sf"/>
</dbReference>
<evidence type="ECO:0000256" key="2">
    <source>
        <dbReference type="ARBA" id="ARBA00022692"/>
    </source>
</evidence>
<sequence length="114" mass="12284">MSVLVGRWFPDTEKSTALAIATTGNQLSVIVAMFATAELCQLPLFGGWPMAFHTYGVLGVLLCISWQIFVDDIPAHAIGITEEEVQTIASSTGRRLRVQVSHNCCECNGTASVL</sequence>
<evidence type="ECO:0000313" key="5">
    <source>
        <dbReference type="EMBL" id="KJH40969.1"/>
    </source>
</evidence>
<evidence type="ECO:0000256" key="1">
    <source>
        <dbReference type="ARBA" id="ARBA00004141"/>
    </source>
</evidence>
<reference evidence="6" key="2">
    <citation type="journal article" date="2016" name="Sci. Rep.">
        <title>Dictyocaulus viviparus genome, variome and transcriptome elucidate lungworm biology and support future intervention.</title>
        <authorList>
            <person name="McNulty S.N."/>
            <person name="Strube C."/>
            <person name="Rosa B.A."/>
            <person name="Martin J.C."/>
            <person name="Tyagi R."/>
            <person name="Choi Y.J."/>
            <person name="Wang Q."/>
            <person name="Hallsworth Pepin K."/>
            <person name="Zhang X."/>
            <person name="Ozersky P."/>
            <person name="Wilson R.K."/>
            <person name="Sternberg P.W."/>
            <person name="Gasser R.B."/>
            <person name="Mitreva M."/>
        </authorList>
    </citation>
    <scope>NUCLEOTIDE SEQUENCE [LARGE SCALE GENOMIC DNA]</scope>
    <source>
        <strain evidence="6">HannoverDv2000</strain>
    </source>
</reference>
<dbReference type="STRING" id="29172.A0A0D8XBE0"/>
<keyword evidence="2" id="KW-0812">Transmembrane</keyword>
<evidence type="ECO:0000256" key="3">
    <source>
        <dbReference type="ARBA" id="ARBA00022989"/>
    </source>
</evidence>
<dbReference type="EMBL" id="KN716947">
    <property type="protein sequence ID" value="KJH40969.1"/>
    <property type="molecule type" value="Genomic_DNA"/>
</dbReference>
<evidence type="ECO:0000256" key="4">
    <source>
        <dbReference type="ARBA" id="ARBA00023136"/>
    </source>
</evidence>
<comment type="subcellular location">
    <subcellularLocation>
        <location evidence="1">Membrane</location>
        <topology evidence="1">Multi-pass membrane protein</topology>
    </subcellularLocation>
</comment>
<dbReference type="InterPro" id="IPR050382">
    <property type="entry name" value="MFS_Na/Anion_cotransporter"/>
</dbReference>
<proteinExistence type="predicted"/>
<accession>A0A0D8XBE0</accession>
<dbReference type="Gene3D" id="1.20.1250.20">
    <property type="entry name" value="MFS general substrate transporter like domains"/>
    <property type="match status" value="1"/>
</dbReference>
<dbReference type="GO" id="GO:0006820">
    <property type="term" value="P:monoatomic anion transport"/>
    <property type="evidence" value="ECO:0007669"/>
    <property type="project" value="TreeGrafter"/>
</dbReference>
<dbReference type="InterPro" id="IPR011701">
    <property type="entry name" value="MFS"/>
</dbReference>
<keyword evidence="6" id="KW-1185">Reference proteome</keyword>
<name>A0A0D8XBE0_DICVI</name>
<dbReference type="Proteomes" id="UP000053766">
    <property type="component" value="Unassembled WGS sequence"/>
</dbReference>
<dbReference type="SUPFAM" id="SSF103473">
    <property type="entry name" value="MFS general substrate transporter"/>
    <property type="match status" value="1"/>
</dbReference>
<evidence type="ECO:0008006" key="7">
    <source>
        <dbReference type="Google" id="ProtNLM"/>
    </source>
</evidence>
<organism evidence="5 6">
    <name type="scientific">Dictyocaulus viviparus</name>
    <name type="common">Bovine lungworm</name>
    <dbReference type="NCBI Taxonomy" id="29172"/>
    <lineage>
        <taxon>Eukaryota</taxon>
        <taxon>Metazoa</taxon>
        <taxon>Ecdysozoa</taxon>
        <taxon>Nematoda</taxon>
        <taxon>Chromadorea</taxon>
        <taxon>Rhabditida</taxon>
        <taxon>Rhabditina</taxon>
        <taxon>Rhabditomorpha</taxon>
        <taxon>Strongyloidea</taxon>
        <taxon>Metastrongylidae</taxon>
        <taxon>Dictyocaulus</taxon>
    </lineage>
</organism>
<dbReference type="PANTHER" id="PTHR11662:SF72">
    <property type="entry name" value="MAJOR FACILITATOR SUPERFAMILY (MFS) PROFILE DOMAIN-CONTAINING PROTEIN"/>
    <property type="match status" value="1"/>
</dbReference>
<evidence type="ECO:0000313" key="6">
    <source>
        <dbReference type="Proteomes" id="UP000053766"/>
    </source>
</evidence>
<dbReference type="AlphaFoldDB" id="A0A0D8XBE0"/>
<reference evidence="5 6" key="1">
    <citation type="submission" date="2013-11" db="EMBL/GenBank/DDBJ databases">
        <title>Draft genome of the bovine lungworm Dictyocaulus viviparus.</title>
        <authorList>
            <person name="Mitreva M."/>
        </authorList>
    </citation>
    <scope>NUCLEOTIDE SEQUENCE [LARGE SCALE GENOMIC DNA]</scope>
    <source>
        <strain evidence="5 6">HannoverDv2000</strain>
    </source>
</reference>
<keyword evidence="3" id="KW-1133">Transmembrane helix</keyword>